<evidence type="ECO:0000313" key="4">
    <source>
        <dbReference type="Proteomes" id="UP001432027"/>
    </source>
</evidence>
<dbReference type="InterPro" id="IPR012337">
    <property type="entry name" value="RNaseH-like_sf"/>
</dbReference>
<feature type="non-terminal residue" evidence="3">
    <location>
        <position position="1"/>
    </location>
</feature>
<sequence length="569" mass="62607">DKGYAHHTSERQSASTMDWDDIHQNSFDELLDYFMDPFEDHNFPPFFDDGENAIHSVENDNGLEEAANGNIMANNFLRFVDYDHGLGEAGNNGDLRNQSMAHYGSWNDPLAEEMIVENPYDHQIPQSYLHDLGVLAYSIEGSAGGGAGMATGPTSCSLISHDSSGLGGGGQWPNATPTLATPHGVAAIAPKKPIKRPSSGPYRGVIDHPSHTPHKRPALDEASLASVCQDPASLPLFMDETDGEKKIRKYELKSEADKAADITYKDKRFANTLASRKCREKKEIERKKDAERAILKDKRSHYLEKGVQRLRVALPDPTDLGLPPGFGTDKVVLTGKERKAIGLPSKPSSPQELCAEVEETSFAAIWQHTTSLQQSAEDLTGKEPVVIDLPSKPSSPQGRCEVVEETSFASIWQRTTSLSNGKNTNVHGSRSVAMLLQIIRLAHEFPSGVTITFRHVHGHSGNSRNEEADQLAHEATGRKSTPKPRVTNEQEATLRGLYQRYIKLTERPEGSGMDVVTYIDNEVNTDHTKNSKREVLRKMRELGLDPMGATVGKTTSVSLTIIGKNIEQK</sequence>
<evidence type="ECO:0000313" key="3">
    <source>
        <dbReference type="EMBL" id="GMS86114.1"/>
    </source>
</evidence>
<dbReference type="InterPro" id="IPR004827">
    <property type="entry name" value="bZIP"/>
</dbReference>
<feature type="compositionally biased region" description="Basic and acidic residues" evidence="1">
    <location>
        <begin position="464"/>
        <end position="477"/>
    </location>
</feature>
<evidence type="ECO:0000256" key="1">
    <source>
        <dbReference type="SAM" id="MobiDB-lite"/>
    </source>
</evidence>
<dbReference type="Proteomes" id="UP001432027">
    <property type="component" value="Unassembled WGS sequence"/>
</dbReference>
<keyword evidence="4" id="KW-1185">Reference proteome</keyword>
<feature type="region of interest" description="Disordered" evidence="1">
    <location>
        <begin position="456"/>
        <end position="488"/>
    </location>
</feature>
<comment type="caution">
    <text evidence="3">The sequence shown here is derived from an EMBL/GenBank/DDBJ whole genome shotgun (WGS) entry which is preliminary data.</text>
</comment>
<evidence type="ECO:0000259" key="2">
    <source>
        <dbReference type="PROSITE" id="PS00036"/>
    </source>
</evidence>
<dbReference type="SUPFAM" id="SSF53098">
    <property type="entry name" value="Ribonuclease H-like"/>
    <property type="match status" value="1"/>
</dbReference>
<dbReference type="Gene3D" id="3.30.420.10">
    <property type="entry name" value="Ribonuclease H-like superfamily/Ribonuclease H"/>
    <property type="match status" value="1"/>
</dbReference>
<dbReference type="PROSITE" id="PS00036">
    <property type="entry name" value="BZIP_BASIC"/>
    <property type="match status" value="1"/>
</dbReference>
<dbReference type="GO" id="GO:0003700">
    <property type="term" value="F:DNA-binding transcription factor activity"/>
    <property type="evidence" value="ECO:0007669"/>
    <property type="project" value="InterPro"/>
</dbReference>
<dbReference type="AlphaFoldDB" id="A0AAV5SXM3"/>
<proteinExistence type="predicted"/>
<dbReference type="InterPro" id="IPR036397">
    <property type="entry name" value="RNaseH_sf"/>
</dbReference>
<feature type="non-terminal residue" evidence="3">
    <location>
        <position position="569"/>
    </location>
</feature>
<dbReference type="EMBL" id="BTSX01000002">
    <property type="protein sequence ID" value="GMS86114.1"/>
    <property type="molecule type" value="Genomic_DNA"/>
</dbReference>
<organism evidence="3 4">
    <name type="scientific">Pristionchus entomophagus</name>
    <dbReference type="NCBI Taxonomy" id="358040"/>
    <lineage>
        <taxon>Eukaryota</taxon>
        <taxon>Metazoa</taxon>
        <taxon>Ecdysozoa</taxon>
        <taxon>Nematoda</taxon>
        <taxon>Chromadorea</taxon>
        <taxon>Rhabditida</taxon>
        <taxon>Rhabditina</taxon>
        <taxon>Diplogasteromorpha</taxon>
        <taxon>Diplogasteroidea</taxon>
        <taxon>Neodiplogasteridae</taxon>
        <taxon>Pristionchus</taxon>
    </lineage>
</organism>
<name>A0AAV5SXM3_9BILA</name>
<protein>
    <recommendedName>
        <fullName evidence="2">BZIP domain-containing protein</fullName>
    </recommendedName>
</protein>
<feature type="domain" description="BZIP" evidence="2">
    <location>
        <begin position="267"/>
        <end position="281"/>
    </location>
</feature>
<gene>
    <name evidence="3" type="ORF">PENTCL1PPCAC_8289</name>
</gene>
<reference evidence="3" key="1">
    <citation type="submission" date="2023-10" db="EMBL/GenBank/DDBJ databases">
        <title>Genome assembly of Pristionchus species.</title>
        <authorList>
            <person name="Yoshida K."/>
            <person name="Sommer R.J."/>
        </authorList>
    </citation>
    <scope>NUCLEOTIDE SEQUENCE</scope>
    <source>
        <strain evidence="3">RS0144</strain>
    </source>
</reference>
<accession>A0AAV5SXM3</accession>
<dbReference type="Pfam" id="PF26019">
    <property type="entry name" value="HTH_TIMELESS"/>
    <property type="match status" value="1"/>
</dbReference>
<dbReference type="GO" id="GO:0003676">
    <property type="term" value="F:nucleic acid binding"/>
    <property type="evidence" value="ECO:0007669"/>
    <property type="project" value="InterPro"/>
</dbReference>